<dbReference type="EMBL" id="JAJJHW010002585">
    <property type="protein sequence ID" value="KAH8370416.1"/>
    <property type="molecule type" value="Genomic_DNA"/>
</dbReference>
<gene>
    <name evidence="1" type="ORF">KR093_003382</name>
</gene>
<reference evidence="1" key="1">
    <citation type="journal article" date="2021" name="Mol. Ecol. Resour.">
        <title>Phylogenomic analyses of the genus Drosophila reveals genomic signals of climate adaptation.</title>
        <authorList>
            <person name="Li F."/>
            <person name="Rane R.V."/>
            <person name="Luria V."/>
            <person name="Xiong Z."/>
            <person name="Chen J."/>
            <person name="Li Z."/>
            <person name="Catullo R.A."/>
            <person name="Griffin P.C."/>
            <person name="Schiffer M."/>
            <person name="Pearce S."/>
            <person name="Lee S.F."/>
            <person name="McElroy K."/>
            <person name="Stocker A."/>
            <person name="Shirriffs J."/>
            <person name="Cockerell F."/>
            <person name="Coppin C."/>
            <person name="Sgro C.M."/>
            <person name="Karger A."/>
            <person name="Cain J.W."/>
            <person name="Weber J.A."/>
            <person name="Santpere G."/>
            <person name="Kirschner M.W."/>
            <person name="Hoffmann A.A."/>
            <person name="Oakeshott J.G."/>
            <person name="Zhang G."/>
        </authorList>
    </citation>
    <scope>NUCLEOTIDE SEQUENCE</scope>
    <source>
        <strain evidence="1">BGI-SZ-2011g</strain>
    </source>
</reference>
<dbReference type="Proteomes" id="UP001200034">
    <property type="component" value="Unassembled WGS sequence"/>
</dbReference>
<sequence>MGEEIRIYYNRRIIMGNAKKRTHLARSPQVLQELNSITESWNEMGQAEGVRLKQQYHVDL</sequence>
<evidence type="ECO:0000313" key="1">
    <source>
        <dbReference type="EMBL" id="KAH8370416.1"/>
    </source>
</evidence>
<protein>
    <submittedName>
        <fullName evidence="1">Uncharacterized protein</fullName>
    </submittedName>
</protein>
<accession>A0AAD4PKR9</accession>
<name>A0AAD4PKR9_9MUSC</name>
<keyword evidence="2" id="KW-1185">Reference proteome</keyword>
<proteinExistence type="predicted"/>
<comment type="caution">
    <text evidence="1">The sequence shown here is derived from an EMBL/GenBank/DDBJ whole genome shotgun (WGS) entry which is preliminary data.</text>
</comment>
<dbReference type="AlphaFoldDB" id="A0AAD4PKR9"/>
<organism evidence="1 2">
    <name type="scientific">Drosophila rubida</name>
    <dbReference type="NCBI Taxonomy" id="30044"/>
    <lineage>
        <taxon>Eukaryota</taxon>
        <taxon>Metazoa</taxon>
        <taxon>Ecdysozoa</taxon>
        <taxon>Arthropoda</taxon>
        <taxon>Hexapoda</taxon>
        <taxon>Insecta</taxon>
        <taxon>Pterygota</taxon>
        <taxon>Neoptera</taxon>
        <taxon>Endopterygota</taxon>
        <taxon>Diptera</taxon>
        <taxon>Brachycera</taxon>
        <taxon>Muscomorpha</taxon>
        <taxon>Ephydroidea</taxon>
        <taxon>Drosophilidae</taxon>
        <taxon>Drosophila</taxon>
    </lineage>
</organism>
<evidence type="ECO:0000313" key="2">
    <source>
        <dbReference type="Proteomes" id="UP001200034"/>
    </source>
</evidence>